<dbReference type="AlphaFoldDB" id="A0A7U2FFE0"/>
<name>A0A7U2FFE0_PHANO</name>
<accession>A0A7U2FFE0</accession>
<dbReference type="PANTHER" id="PTHR42057:SF2">
    <property type="entry name" value="F-BOX DOMAIN PROTEIN (AFU_ORTHOLOGUE AFUA_4G00200)-RELATED"/>
    <property type="match status" value="1"/>
</dbReference>
<proteinExistence type="predicted"/>
<dbReference type="VEuPathDB" id="FungiDB:JI435_129770"/>
<organism evidence="1 2">
    <name type="scientific">Phaeosphaeria nodorum (strain SN15 / ATCC MYA-4574 / FGSC 10173)</name>
    <name type="common">Glume blotch fungus</name>
    <name type="synonym">Parastagonospora nodorum</name>
    <dbReference type="NCBI Taxonomy" id="321614"/>
    <lineage>
        <taxon>Eukaryota</taxon>
        <taxon>Fungi</taxon>
        <taxon>Dikarya</taxon>
        <taxon>Ascomycota</taxon>
        <taxon>Pezizomycotina</taxon>
        <taxon>Dothideomycetes</taxon>
        <taxon>Pleosporomycetidae</taxon>
        <taxon>Pleosporales</taxon>
        <taxon>Pleosporineae</taxon>
        <taxon>Phaeosphaeriaceae</taxon>
        <taxon>Parastagonospora</taxon>
    </lineage>
</organism>
<reference evidence="2" key="1">
    <citation type="journal article" date="2021" name="BMC Genomics">
        <title>Chromosome-level genome assembly and manually-curated proteome of model necrotroph Parastagonospora nodorum Sn15 reveals a genome-wide trove of candidate effector homologs, and redundancy of virulence-related functions within an accessory chromosome.</title>
        <authorList>
            <person name="Bertazzoni S."/>
            <person name="Jones D.A.B."/>
            <person name="Phan H.T."/>
            <person name="Tan K.-C."/>
            <person name="Hane J.K."/>
        </authorList>
    </citation>
    <scope>NUCLEOTIDE SEQUENCE [LARGE SCALE GENOMIC DNA]</scope>
    <source>
        <strain evidence="2">SN15 / ATCC MYA-4574 / FGSC 10173)</strain>
    </source>
</reference>
<gene>
    <name evidence="1" type="ORF">JI435_129770</name>
</gene>
<evidence type="ECO:0008006" key="3">
    <source>
        <dbReference type="Google" id="ProtNLM"/>
    </source>
</evidence>
<evidence type="ECO:0000313" key="1">
    <source>
        <dbReference type="EMBL" id="QRD04246.1"/>
    </source>
</evidence>
<dbReference type="PANTHER" id="PTHR42057">
    <property type="entry name" value="F-BOX DOMAIN PROTEIN (AFU_ORTHOLOGUE AFUA_4G00200)"/>
    <property type="match status" value="1"/>
</dbReference>
<sequence>MFLEMLELIHQIKNLQEVELKFAKQCAVEEVTRWSSWTKGVAETLRFRNKVFENFLSALQQAGKIQYLTIKNLQDYHNKSIFERQDFRIIRDRLPQLHLQIAAEYDEASPEYTIEKPALHAGYTQDLPNTWLKPLSGQLTHLTLYGAESMCMWGIWPLVDFCNIPTFAHLKSLSFGRFTVVHDWQIDWILSHAETLEELIPDDCPIVTALYMDDKPAKASFPDLPILRSG</sequence>
<dbReference type="EMBL" id="CP069038">
    <property type="protein sequence ID" value="QRD04246.1"/>
    <property type="molecule type" value="Genomic_DNA"/>
</dbReference>
<dbReference type="Proteomes" id="UP000663193">
    <property type="component" value="Chromosome 16"/>
</dbReference>
<protein>
    <recommendedName>
        <fullName evidence="3">F-box domain-containing protein</fullName>
    </recommendedName>
</protein>
<dbReference type="OrthoDB" id="3140657at2759"/>
<evidence type="ECO:0000313" key="2">
    <source>
        <dbReference type="Proteomes" id="UP000663193"/>
    </source>
</evidence>
<keyword evidence="2" id="KW-1185">Reference proteome</keyword>